<sequence length="107" mass="11930">MHTRTHTPTTKRNRLHRCCSCCSTCLLASMHTVKAKEFLSEYTKFLKLGCIRTGQNVASLKAAASRQRNNGALYRSGVSPQKSLAKEQTHQLIQHPPCVRFSQSANA</sequence>
<organism evidence="1">
    <name type="scientific">Rhipicephalus appendiculatus</name>
    <name type="common">Brown ear tick</name>
    <dbReference type="NCBI Taxonomy" id="34631"/>
    <lineage>
        <taxon>Eukaryota</taxon>
        <taxon>Metazoa</taxon>
        <taxon>Ecdysozoa</taxon>
        <taxon>Arthropoda</taxon>
        <taxon>Chelicerata</taxon>
        <taxon>Arachnida</taxon>
        <taxon>Acari</taxon>
        <taxon>Parasitiformes</taxon>
        <taxon>Ixodida</taxon>
        <taxon>Ixodoidea</taxon>
        <taxon>Ixodidae</taxon>
        <taxon>Rhipicephalinae</taxon>
        <taxon>Rhipicephalus</taxon>
        <taxon>Rhipicephalus</taxon>
    </lineage>
</organism>
<proteinExistence type="predicted"/>
<evidence type="ECO:0000313" key="1">
    <source>
        <dbReference type="EMBL" id="JAP76965.1"/>
    </source>
</evidence>
<reference evidence="1" key="1">
    <citation type="journal article" date="2016" name="Ticks Tick Borne Dis.">
        <title>De novo assembly and annotation of the salivary gland transcriptome of Rhipicephalus appendiculatus male and female ticks during blood feeding.</title>
        <authorList>
            <person name="de Castro M.H."/>
            <person name="de Klerk D."/>
            <person name="Pienaar R."/>
            <person name="Latif A.A."/>
            <person name="Rees D.J."/>
            <person name="Mans B.J."/>
        </authorList>
    </citation>
    <scope>NUCLEOTIDE SEQUENCE</scope>
    <source>
        <tissue evidence="1">Salivary glands</tissue>
    </source>
</reference>
<dbReference type="EMBL" id="GEDV01011592">
    <property type="protein sequence ID" value="JAP76965.1"/>
    <property type="molecule type" value="Transcribed_RNA"/>
</dbReference>
<name>A0A131YER0_RHIAP</name>
<accession>A0A131YER0</accession>
<dbReference type="AlphaFoldDB" id="A0A131YER0"/>
<protein>
    <submittedName>
        <fullName evidence="1">Uncharacterized protein</fullName>
    </submittedName>
</protein>